<reference evidence="8" key="1">
    <citation type="submission" date="2012-12" db="EMBL/GenBank/DDBJ databases">
        <authorList>
            <person name="Hellsten U."/>
            <person name="Grimwood J."/>
            <person name="Chapman J.A."/>
            <person name="Shapiro H."/>
            <person name="Aerts A."/>
            <person name="Otillar R.P."/>
            <person name="Terry A.Y."/>
            <person name="Boore J.L."/>
            <person name="Simakov O."/>
            <person name="Marletaz F."/>
            <person name="Cho S.-J."/>
            <person name="Edsinger-Gonzales E."/>
            <person name="Havlak P."/>
            <person name="Kuo D.-H."/>
            <person name="Larsson T."/>
            <person name="Lv J."/>
            <person name="Arendt D."/>
            <person name="Savage R."/>
            <person name="Osoegawa K."/>
            <person name="de Jong P."/>
            <person name="Lindberg D.R."/>
            <person name="Seaver E.C."/>
            <person name="Weisblat D.A."/>
            <person name="Putnam N.H."/>
            <person name="Grigoriev I.V."/>
            <person name="Rokhsar D.S."/>
        </authorList>
    </citation>
    <scope>NUCLEOTIDE SEQUENCE</scope>
    <source>
        <strain evidence="8">I ESC-2004</strain>
    </source>
</reference>
<dbReference type="FunCoup" id="R7UWI9">
    <property type="interactions" value="59"/>
</dbReference>
<keyword evidence="8" id="KW-1185">Reference proteome</keyword>
<dbReference type="GO" id="GO:0060255">
    <property type="term" value="P:regulation of macromolecule metabolic process"/>
    <property type="evidence" value="ECO:0007669"/>
    <property type="project" value="UniProtKB-ARBA"/>
</dbReference>
<keyword evidence="3" id="KW-0378">Hydrolase</keyword>
<evidence type="ECO:0000313" key="6">
    <source>
        <dbReference type="EMBL" id="ELU10988.1"/>
    </source>
</evidence>
<dbReference type="PANTHER" id="PTHR12606:SF141">
    <property type="entry name" value="GH15225P-RELATED"/>
    <property type="match status" value="1"/>
</dbReference>
<dbReference type="InterPro" id="IPR003653">
    <property type="entry name" value="Peptidase_C48_C"/>
</dbReference>
<proteinExistence type="inferred from homology"/>
<accession>R7UWI9</accession>
<dbReference type="GO" id="GO:0005634">
    <property type="term" value="C:nucleus"/>
    <property type="evidence" value="ECO:0007669"/>
    <property type="project" value="TreeGrafter"/>
</dbReference>
<dbReference type="OrthoDB" id="1939479at2759"/>
<gene>
    <name evidence="6" type="ORF">CAPTEDRAFT_224463</name>
</gene>
<dbReference type="EnsemblMetazoa" id="CapteT224463">
    <property type="protein sequence ID" value="CapteP224463"/>
    <property type="gene ID" value="CapteG224463"/>
</dbReference>
<dbReference type="OMA" id="DRAANSQ"/>
<evidence type="ECO:0000259" key="5">
    <source>
        <dbReference type="PROSITE" id="PS50600"/>
    </source>
</evidence>
<dbReference type="Gene3D" id="3.40.395.10">
    <property type="entry name" value="Adenoviral Proteinase, Chain A"/>
    <property type="match status" value="1"/>
</dbReference>
<keyword evidence="2" id="KW-0645">Protease</keyword>
<evidence type="ECO:0000256" key="2">
    <source>
        <dbReference type="ARBA" id="ARBA00022670"/>
    </source>
</evidence>
<reference evidence="6 8" key="2">
    <citation type="journal article" date="2013" name="Nature">
        <title>Insights into bilaterian evolution from three spiralian genomes.</title>
        <authorList>
            <person name="Simakov O."/>
            <person name="Marletaz F."/>
            <person name="Cho S.J."/>
            <person name="Edsinger-Gonzales E."/>
            <person name="Havlak P."/>
            <person name="Hellsten U."/>
            <person name="Kuo D.H."/>
            <person name="Larsson T."/>
            <person name="Lv J."/>
            <person name="Arendt D."/>
            <person name="Savage R."/>
            <person name="Osoegawa K."/>
            <person name="de Jong P."/>
            <person name="Grimwood J."/>
            <person name="Chapman J.A."/>
            <person name="Shapiro H."/>
            <person name="Aerts A."/>
            <person name="Otillar R.P."/>
            <person name="Terry A.Y."/>
            <person name="Boore J.L."/>
            <person name="Grigoriev I.V."/>
            <person name="Lindberg D.R."/>
            <person name="Seaver E.C."/>
            <person name="Weisblat D.A."/>
            <person name="Putnam N.H."/>
            <person name="Rokhsar D.S."/>
        </authorList>
    </citation>
    <scope>NUCLEOTIDE SEQUENCE</scope>
    <source>
        <strain evidence="6 8">I ESC-2004</strain>
    </source>
</reference>
<comment type="similarity">
    <text evidence="1">Belongs to the peptidase C48 family.</text>
</comment>
<dbReference type="EMBL" id="KB297068">
    <property type="protein sequence ID" value="ELU10988.1"/>
    <property type="molecule type" value="Genomic_DNA"/>
</dbReference>
<dbReference type="InterPro" id="IPR038765">
    <property type="entry name" value="Papain-like_cys_pep_sf"/>
</dbReference>
<evidence type="ECO:0000313" key="8">
    <source>
        <dbReference type="Proteomes" id="UP000014760"/>
    </source>
</evidence>
<dbReference type="GO" id="GO:0006508">
    <property type="term" value="P:proteolysis"/>
    <property type="evidence" value="ECO:0007669"/>
    <property type="project" value="UniProtKB-KW"/>
</dbReference>
<name>R7UWI9_CAPTE</name>
<dbReference type="HOGENOM" id="CLU_024324_2_2_1"/>
<evidence type="ECO:0000256" key="3">
    <source>
        <dbReference type="ARBA" id="ARBA00022801"/>
    </source>
</evidence>
<protein>
    <recommendedName>
        <fullName evidence="5">Ubiquitin-like protease family profile domain-containing protein</fullName>
    </recommendedName>
</protein>
<organism evidence="6">
    <name type="scientific">Capitella teleta</name>
    <name type="common">Polychaete worm</name>
    <dbReference type="NCBI Taxonomy" id="283909"/>
    <lineage>
        <taxon>Eukaryota</taxon>
        <taxon>Metazoa</taxon>
        <taxon>Spiralia</taxon>
        <taxon>Lophotrochozoa</taxon>
        <taxon>Annelida</taxon>
        <taxon>Polychaeta</taxon>
        <taxon>Sedentaria</taxon>
        <taxon>Scolecida</taxon>
        <taxon>Capitellidae</taxon>
        <taxon>Capitella</taxon>
    </lineage>
</organism>
<keyword evidence="4" id="KW-0788">Thiol protease</keyword>
<dbReference type="Proteomes" id="UP000014760">
    <property type="component" value="Unassembled WGS sequence"/>
</dbReference>
<reference evidence="7" key="3">
    <citation type="submission" date="2015-06" db="UniProtKB">
        <authorList>
            <consortium name="EnsemblMetazoa"/>
        </authorList>
    </citation>
    <scope>IDENTIFICATION</scope>
</reference>
<dbReference type="AlphaFoldDB" id="R7UWI9"/>
<feature type="domain" description="Ubiquitin-like protease family profile" evidence="5">
    <location>
        <begin position="35"/>
        <end position="197"/>
    </location>
</feature>
<dbReference type="EMBL" id="AMQN01005881">
    <property type="status" value="NOT_ANNOTATED_CDS"/>
    <property type="molecule type" value="Genomic_DNA"/>
</dbReference>
<dbReference type="GO" id="GO:0016926">
    <property type="term" value="P:protein desumoylation"/>
    <property type="evidence" value="ECO:0007669"/>
    <property type="project" value="TreeGrafter"/>
</dbReference>
<dbReference type="PANTHER" id="PTHR12606">
    <property type="entry name" value="SENTRIN/SUMO-SPECIFIC PROTEASE"/>
    <property type="match status" value="1"/>
</dbReference>
<evidence type="ECO:0000313" key="7">
    <source>
        <dbReference type="EnsemblMetazoa" id="CapteP224463"/>
    </source>
</evidence>
<evidence type="ECO:0000256" key="4">
    <source>
        <dbReference type="ARBA" id="ARBA00022807"/>
    </source>
</evidence>
<dbReference type="PROSITE" id="PS50600">
    <property type="entry name" value="ULP_PROTEASE"/>
    <property type="match status" value="1"/>
</dbReference>
<sequence length="227" mass="26466">MNHSLLVTADITCLLPSDISQPRPEAEVLVEGFRLQLNRKDISTLAGLNWLNDEVINFYMNLLMDRGQMEGRPKVHAFNTFFYPKIMSSGHNGVRRWTRQVDLFAMDFVLIPVHLGMHWCLAVIDFGAKEIRYYDSMGGQNNACLNAVRDYLLAESMDKKKKKYDMTDWKQINMKEIPQQMNGSDCGMFACKFAEYITRKAPISFTQENMPYFRKRMVWEIVNKKLL</sequence>
<dbReference type="STRING" id="283909.R7UWI9"/>
<dbReference type="GO" id="GO:0016929">
    <property type="term" value="F:deSUMOylase activity"/>
    <property type="evidence" value="ECO:0007669"/>
    <property type="project" value="TreeGrafter"/>
</dbReference>
<dbReference type="SUPFAM" id="SSF54001">
    <property type="entry name" value="Cysteine proteinases"/>
    <property type="match status" value="1"/>
</dbReference>
<dbReference type="Pfam" id="PF02902">
    <property type="entry name" value="Peptidase_C48"/>
    <property type="match status" value="1"/>
</dbReference>
<dbReference type="GO" id="GO:0080090">
    <property type="term" value="P:regulation of primary metabolic process"/>
    <property type="evidence" value="ECO:0007669"/>
    <property type="project" value="UniProtKB-ARBA"/>
</dbReference>
<evidence type="ECO:0000256" key="1">
    <source>
        <dbReference type="ARBA" id="ARBA00005234"/>
    </source>
</evidence>
<dbReference type="FunFam" id="3.40.395.10:FF:000001">
    <property type="entry name" value="Sentrin-specific protease 1"/>
    <property type="match status" value="1"/>
</dbReference>